<dbReference type="GO" id="GO:0005759">
    <property type="term" value="C:mitochondrial matrix"/>
    <property type="evidence" value="ECO:0007669"/>
    <property type="project" value="UniProtKB-SubCell"/>
</dbReference>
<comment type="function">
    <text evidence="1">Destroys superoxide anion radicals which are normally produced within the cells and which are toxic to biological systems.</text>
</comment>
<evidence type="ECO:0000256" key="3">
    <source>
        <dbReference type="ARBA" id="ARBA00008714"/>
    </source>
</evidence>
<dbReference type="InterPro" id="IPR019831">
    <property type="entry name" value="Mn/Fe_SOD_N"/>
</dbReference>
<dbReference type="STRING" id="8469.M7B4B7"/>
<dbReference type="AlphaFoldDB" id="M7B4B7"/>
<dbReference type="SUPFAM" id="SSF46609">
    <property type="entry name" value="Fe,Mn superoxide dismutase (SOD), N-terminal domain"/>
    <property type="match status" value="1"/>
</dbReference>
<evidence type="ECO:0000313" key="13">
    <source>
        <dbReference type="EMBL" id="EMP30335.1"/>
    </source>
</evidence>
<keyword evidence="8" id="KW-0560">Oxidoreductase</keyword>
<dbReference type="GO" id="GO:0004784">
    <property type="term" value="F:superoxide dismutase activity"/>
    <property type="evidence" value="ECO:0007669"/>
    <property type="project" value="UniProtKB-EC"/>
</dbReference>
<evidence type="ECO:0000256" key="1">
    <source>
        <dbReference type="ARBA" id="ARBA00002170"/>
    </source>
</evidence>
<dbReference type="Proteomes" id="UP000031443">
    <property type="component" value="Unassembled WGS sequence"/>
</dbReference>
<accession>M7B4B7</accession>
<dbReference type="PANTHER" id="PTHR11404">
    <property type="entry name" value="SUPEROXIDE DISMUTASE 2"/>
    <property type="match status" value="1"/>
</dbReference>
<keyword evidence="14" id="KW-1185">Reference proteome</keyword>
<comment type="subunit">
    <text evidence="4">Homotetramer.</text>
</comment>
<evidence type="ECO:0000256" key="2">
    <source>
        <dbReference type="ARBA" id="ARBA00004305"/>
    </source>
</evidence>
<keyword evidence="10" id="KW-0464">Manganese</keyword>
<proteinExistence type="inferred from homology"/>
<dbReference type="GO" id="GO:0030145">
    <property type="term" value="F:manganese ion binding"/>
    <property type="evidence" value="ECO:0007669"/>
    <property type="project" value="TreeGrafter"/>
</dbReference>
<dbReference type="PRINTS" id="PR01703">
    <property type="entry name" value="MNSODISMTASE"/>
</dbReference>
<dbReference type="InterPro" id="IPR001189">
    <property type="entry name" value="Mn/Fe_SOD"/>
</dbReference>
<comment type="similarity">
    <text evidence="3">Belongs to the iron/manganese superoxide dismutase family.</text>
</comment>
<keyword evidence="7" id="KW-0479">Metal-binding</keyword>
<organism evidence="13 14">
    <name type="scientific">Chelonia mydas</name>
    <name type="common">Green sea-turtle</name>
    <name type="synonym">Chelonia agassizi</name>
    <dbReference type="NCBI Taxonomy" id="8469"/>
    <lineage>
        <taxon>Eukaryota</taxon>
        <taxon>Metazoa</taxon>
        <taxon>Chordata</taxon>
        <taxon>Craniata</taxon>
        <taxon>Vertebrata</taxon>
        <taxon>Euteleostomi</taxon>
        <taxon>Archelosauria</taxon>
        <taxon>Testudinata</taxon>
        <taxon>Testudines</taxon>
        <taxon>Cryptodira</taxon>
        <taxon>Durocryptodira</taxon>
        <taxon>Americhelydia</taxon>
        <taxon>Chelonioidea</taxon>
        <taxon>Cheloniidae</taxon>
        <taxon>Chelonia</taxon>
    </lineage>
</organism>
<evidence type="ECO:0000259" key="12">
    <source>
        <dbReference type="Pfam" id="PF00081"/>
    </source>
</evidence>
<dbReference type="EC" id="1.15.1.1" evidence="5"/>
<keyword evidence="9" id="KW-0944">Nitration</keyword>
<evidence type="ECO:0000256" key="9">
    <source>
        <dbReference type="ARBA" id="ARBA00023074"/>
    </source>
</evidence>
<evidence type="ECO:0000256" key="4">
    <source>
        <dbReference type="ARBA" id="ARBA00011881"/>
    </source>
</evidence>
<evidence type="ECO:0000256" key="5">
    <source>
        <dbReference type="ARBA" id="ARBA00012682"/>
    </source>
</evidence>
<dbReference type="InterPro" id="IPR050265">
    <property type="entry name" value="Fe/Mn_Superoxide_Dismutase"/>
</dbReference>
<name>M7B4B7_CHEMY</name>
<feature type="domain" description="Manganese/iron superoxide dismutase N-terminal" evidence="12">
    <location>
        <begin position="36"/>
        <end position="87"/>
    </location>
</feature>
<sequence length="110" mass="12103">MPCQRPPLSGSPALKAVQKSRTKLIAALGCLASRQKHTLPDLPYDYGALEPHINAEIMQLHHSKHHATYVNNLNVAEEKYKEALAKGPDSITGPSQFQGFASCRIRSLNK</sequence>
<reference evidence="14" key="1">
    <citation type="journal article" date="2013" name="Nat. Genet.">
        <title>The draft genomes of soft-shell turtle and green sea turtle yield insights into the development and evolution of the turtle-specific body plan.</title>
        <authorList>
            <person name="Wang Z."/>
            <person name="Pascual-Anaya J."/>
            <person name="Zadissa A."/>
            <person name="Li W."/>
            <person name="Niimura Y."/>
            <person name="Huang Z."/>
            <person name="Li C."/>
            <person name="White S."/>
            <person name="Xiong Z."/>
            <person name="Fang D."/>
            <person name="Wang B."/>
            <person name="Ming Y."/>
            <person name="Chen Y."/>
            <person name="Zheng Y."/>
            <person name="Kuraku S."/>
            <person name="Pignatelli M."/>
            <person name="Herrero J."/>
            <person name="Beal K."/>
            <person name="Nozawa M."/>
            <person name="Li Q."/>
            <person name="Wang J."/>
            <person name="Zhang H."/>
            <person name="Yu L."/>
            <person name="Shigenobu S."/>
            <person name="Wang J."/>
            <person name="Liu J."/>
            <person name="Flicek P."/>
            <person name="Searle S."/>
            <person name="Wang J."/>
            <person name="Kuratani S."/>
            <person name="Yin Y."/>
            <person name="Aken B."/>
            <person name="Zhang G."/>
            <person name="Irie N."/>
        </authorList>
    </citation>
    <scope>NUCLEOTIDE SEQUENCE [LARGE SCALE GENOMIC DNA]</scope>
</reference>
<dbReference type="InterPro" id="IPR036324">
    <property type="entry name" value="Mn/Fe_SOD_N_sf"/>
</dbReference>
<comment type="catalytic activity">
    <reaction evidence="11">
        <text>2 superoxide + 2 H(+) = H2O2 + O2</text>
        <dbReference type="Rhea" id="RHEA:20696"/>
        <dbReference type="ChEBI" id="CHEBI:15378"/>
        <dbReference type="ChEBI" id="CHEBI:15379"/>
        <dbReference type="ChEBI" id="CHEBI:16240"/>
        <dbReference type="ChEBI" id="CHEBI:18421"/>
        <dbReference type="EC" id="1.15.1.1"/>
    </reaction>
</comment>
<evidence type="ECO:0000313" key="14">
    <source>
        <dbReference type="Proteomes" id="UP000031443"/>
    </source>
</evidence>
<dbReference type="EMBL" id="KB550461">
    <property type="protein sequence ID" value="EMP30335.1"/>
    <property type="molecule type" value="Genomic_DNA"/>
</dbReference>
<dbReference type="Gene3D" id="1.10.287.990">
    <property type="entry name" value="Fe,Mn superoxide dismutase (SOD) domain"/>
    <property type="match status" value="1"/>
</dbReference>
<dbReference type="Pfam" id="PF00081">
    <property type="entry name" value="Sod_Fe_N"/>
    <property type="match status" value="1"/>
</dbReference>
<evidence type="ECO:0000256" key="6">
    <source>
        <dbReference type="ARBA" id="ARBA00014518"/>
    </source>
</evidence>
<gene>
    <name evidence="13" type="ORF">UY3_12561</name>
</gene>
<evidence type="ECO:0000256" key="10">
    <source>
        <dbReference type="ARBA" id="ARBA00023211"/>
    </source>
</evidence>
<evidence type="ECO:0000256" key="11">
    <source>
        <dbReference type="ARBA" id="ARBA00049204"/>
    </source>
</evidence>
<evidence type="ECO:0000256" key="7">
    <source>
        <dbReference type="ARBA" id="ARBA00022723"/>
    </source>
</evidence>
<protein>
    <recommendedName>
        <fullName evidence="6">Superoxide dismutase [Mn], mitochondrial</fullName>
        <ecNumber evidence="5">1.15.1.1</ecNumber>
    </recommendedName>
</protein>
<dbReference type="PANTHER" id="PTHR11404:SF6">
    <property type="entry name" value="SUPEROXIDE DISMUTASE [MN], MITOCHONDRIAL"/>
    <property type="match status" value="1"/>
</dbReference>
<comment type="subcellular location">
    <subcellularLocation>
        <location evidence="2">Mitochondrion matrix</location>
    </subcellularLocation>
</comment>
<evidence type="ECO:0000256" key="8">
    <source>
        <dbReference type="ARBA" id="ARBA00023002"/>
    </source>
</evidence>